<protein>
    <submittedName>
        <fullName evidence="5">CCAAT/enhancer-binding protein zeta-like</fullName>
    </submittedName>
</protein>
<dbReference type="SUPFAM" id="SSF48371">
    <property type="entry name" value="ARM repeat"/>
    <property type="match status" value="1"/>
</dbReference>
<feature type="compositionally biased region" description="Acidic residues" evidence="2">
    <location>
        <begin position="499"/>
        <end position="515"/>
    </location>
</feature>
<gene>
    <name evidence="5" type="primary">LOC106460002</name>
</gene>
<feature type="compositionally biased region" description="Acidic residues" evidence="2">
    <location>
        <begin position="748"/>
        <end position="758"/>
    </location>
</feature>
<reference evidence="5" key="1">
    <citation type="submission" date="2025-08" db="UniProtKB">
        <authorList>
            <consortium name="RefSeq"/>
        </authorList>
    </citation>
    <scope>IDENTIFICATION</scope>
    <source>
        <tissue evidence="5">Muscle</tissue>
    </source>
</reference>
<comment type="similarity">
    <text evidence="1">Belongs to the CBF/MAK21 family.</text>
</comment>
<accession>A0ABM1SF92</accession>
<feature type="domain" description="CCAAT-binding factor" evidence="3">
    <location>
        <begin position="391"/>
        <end position="593"/>
    </location>
</feature>
<feature type="region of interest" description="Disordered" evidence="2">
    <location>
        <begin position="799"/>
        <end position="840"/>
    </location>
</feature>
<evidence type="ECO:0000313" key="5">
    <source>
        <dbReference type="RefSeq" id="XP_022242297.1"/>
    </source>
</evidence>
<evidence type="ECO:0000259" key="3">
    <source>
        <dbReference type="Pfam" id="PF03914"/>
    </source>
</evidence>
<dbReference type="PANTHER" id="PTHR12048:SF0">
    <property type="entry name" value="CCAAT_ENHANCER-BINDING PROTEIN ZETA"/>
    <property type="match status" value="1"/>
</dbReference>
<feature type="compositionally biased region" description="Basic and acidic residues" evidence="2">
    <location>
        <begin position="523"/>
        <end position="535"/>
    </location>
</feature>
<dbReference type="Proteomes" id="UP000694941">
    <property type="component" value="Unplaced"/>
</dbReference>
<evidence type="ECO:0000256" key="1">
    <source>
        <dbReference type="ARBA" id="ARBA00007797"/>
    </source>
</evidence>
<dbReference type="InterPro" id="IPR016024">
    <property type="entry name" value="ARM-type_fold"/>
</dbReference>
<organism evidence="4 5">
    <name type="scientific">Limulus polyphemus</name>
    <name type="common">Atlantic horseshoe crab</name>
    <dbReference type="NCBI Taxonomy" id="6850"/>
    <lineage>
        <taxon>Eukaryota</taxon>
        <taxon>Metazoa</taxon>
        <taxon>Ecdysozoa</taxon>
        <taxon>Arthropoda</taxon>
        <taxon>Chelicerata</taxon>
        <taxon>Merostomata</taxon>
        <taxon>Xiphosura</taxon>
        <taxon>Limulidae</taxon>
        <taxon>Limulus</taxon>
    </lineage>
</organism>
<feature type="region of interest" description="Disordered" evidence="2">
    <location>
        <begin position="896"/>
        <end position="934"/>
    </location>
</feature>
<keyword evidence="4" id="KW-1185">Reference proteome</keyword>
<dbReference type="InterPro" id="IPR040155">
    <property type="entry name" value="CEBPZ/Mak21-like"/>
</dbReference>
<feature type="region of interest" description="Disordered" evidence="2">
    <location>
        <begin position="1"/>
        <end position="31"/>
    </location>
</feature>
<dbReference type="PANTHER" id="PTHR12048">
    <property type="entry name" value="CCAAT-BINDING FACTOR-RELATED"/>
    <property type="match status" value="1"/>
</dbReference>
<name>A0ABM1SF92_LIMPO</name>
<feature type="compositionally biased region" description="Basic residues" evidence="2">
    <location>
        <begin position="732"/>
        <end position="742"/>
    </location>
</feature>
<evidence type="ECO:0000256" key="2">
    <source>
        <dbReference type="SAM" id="MobiDB-lite"/>
    </source>
</evidence>
<feature type="compositionally biased region" description="Basic residues" evidence="2">
    <location>
        <begin position="917"/>
        <end position="934"/>
    </location>
</feature>
<feature type="region of interest" description="Disordered" evidence="2">
    <location>
        <begin position="490"/>
        <end position="542"/>
    </location>
</feature>
<evidence type="ECO:0000313" key="4">
    <source>
        <dbReference type="Proteomes" id="UP000694941"/>
    </source>
</evidence>
<sequence>MANVKKFSSKKNLLRKKSWMKPKNKGSFSKKDTYGDEVLEVASDGEDDDETTREASIFLCCWGFYQKIRLAVKTKQNNFRVFKNTTEGNQHTRRVRSDFEWVRTVLNSGTLADKVAAYTLLIQDSPVHNLSNLDSLIAMVNTKGKRECMMAIDSLRDLFLSDLLLEDRKLCKFEQHPLTMLEELSSGNREARDRRLLLWYFEDQLKERYNTFVRALEKISHDTVEKTKQKAITTMSELLTQNPEQEQFLLSCLVNKIGDPVHRVAARIPHLLGNLLSIHPNMKKVVAEEVERLLYRPNISSRAQYYALCFLNQMVLCPEDNLLADHLQSIYFGFFKACVKKGEVDTKMMSALLSGVSRSYPYTTKDKSTNKLTEQLDTIYRVVHFVSFNISVQALMLIFQVLDSREEITDRFYTALYRKLLDPQLHHSSHQAMFLNLLYRALKKDPHDQRAKAFMKRLLQVCQYHSPTLVCGMLILISELLRHRPELLSSKGQPKHLSDDEEEEHYEDVPEEEPAETFNSFVKDTEENSNKKEVPPKTPSSWIHRSLLPSEQVAKNVYDSSHRNPLFAGAEYCSFWELLRLSQHFHPSVALFARQILNNSSIDYSGDPLQDFTLIRFLDRFVYRNPKKGTEKTEKDEQQRVFGRRTCYVPKSAKKLPVNTAGYLQQKQKNIPVEERFFYEYFCKHRVKKSKAHDDSDVESVASDEFEKYVLEKFEPGGKTSKIDFAQEVNRQKQKSNTKKKKNSDEDMKNDDDLDSLENEDFDFNDDVDFQNAFKEFDDDLEDNKGEYDEDMFDEENAAFSEDDPDLMEFSSSLKKPANRKRKHIDTNMRTAKRKNKSKSFNTSELFADAEEFSNILDENVGSNVDSTTAEAMANKDNAHAKQLLWESKRDKWIKGKDWKSKRRMKPKQGDSFRRGNFSKKQRYSSKNSNRRHY</sequence>
<dbReference type="RefSeq" id="XP_022242297.1">
    <property type="nucleotide sequence ID" value="XM_022386589.1"/>
</dbReference>
<feature type="compositionally biased region" description="Basic residues" evidence="2">
    <location>
        <begin position="7"/>
        <end position="24"/>
    </location>
</feature>
<proteinExistence type="inferred from homology"/>
<feature type="region of interest" description="Disordered" evidence="2">
    <location>
        <begin position="722"/>
        <end position="758"/>
    </location>
</feature>
<dbReference type="InterPro" id="IPR005612">
    <property type="entry name" value="CCAAT-binding_factor"/>
</dbReference>
<dbReference type="Pfam" id="PF03914">
    <property type="entry name" value="CBF"/>
    <property type="match status" value="1"/>
</dbReference>
<dbReference type="GeneID" id="106460002"/>